<protein>
    <recommendedName>
        <fullName evidence="4">RNase H type-1 domain-containing protein</fullName>
    </recommendedName>
</protein>
<keyword evidence="3" id="KW-1185">Reference proteome</keyword>
<name>A0A9D4AF97_9ROSI</name>
<gene>
    <name evidence="2" type="ORF">J1N35_007452</name>
</gene>
<feature type="region of interest" description="Disordered" evidence="1">
    <location>
        <begin position="131"/>
        <end position="165"/>
    </location>
</feature>
<dbReference type="OrthoDB" id="992137at2759"/>
<dbReference type="Proteomes" id="UP000828251">
    <property type="component" value="Unassembled WGS sequence"/>
</dbReference>
<comment type="caution">
    <text evidence="2">The sequence shown here is derived from an EMBL/GenBank/DDBJ whole genome shotgun (WGS) entry which is preliminary data.</text>
</comment>
<evidence type="ECO:0000256" key="1">
    <source>
        <dbReference type="SAM" id="MobiDB-lite"/>
    </source>
</evidence>
<accession>A0A9D4AF97</accession>
<sequence>MNMSRDRRNILRYLEDYMMIELLYRPAVKVKLSSHSYWLSSLFSHLFLKPTDMDSELAQLTLNEEEEEILQIHIDPRTDKRGEEFQVVGCFLTANVIHFSTMRSTMANLWHPVYGVQIQNLGTKRRSYLKKRRGEKRHRGMMENSNENEESGNVKIPGIEKPEGQNSSNNKLIVVSDLIDSSNRKWRIDVIMNTFQAGVAKKILQIPLAETDHEDFQYSGNQLVHEQKISTEIDLAKRVKRQMVEYEGVKAIKAPSNINRNQRNQEDIPRIQIQFDATFDNTNFQSASGLVVWSLRGEILVSKSTLINNVPTPFAAKALACLEAVKSENSTAHRLAKTTLDRRETVYLMGEVWRDQANASEGRWAQWSD</sequence>
<reference evidence="2 3" key="1">
    <citation type="journal article" date="2021" name="Plant Biotechnol. J.">
        <title>Multi-omics assisted identification of the key and species-specific regulatory components of drought-tolerant mechanisms in Gossypium stocksii.</title>
        <authorList>
            <person name="Yu D."/>
            <person name="Ke L."/>
            <person name="Zhang D."/>
            <person name="Wu Y."/>
            <person name="Sun Y."/>
            <person name="Mei J."/>
            <person name="Sun J."/>
            <person name="Sun Y."/>
        </authorList>
    </citation>
    <scope>NUCLEOTIDE SEQUENCE [LARGE SCALE GENOMIC DNA]</scope>
    <source>
        <strain evidence="3">cv. E1</strain>
        <tissue evidence="2">Leaf</tissue>
    </source>
</reference>
<organism evidence="2 3">
    <name type="scientific">Gossypium stocksii</name>
    <dbReference type="NCBI Taxonomy" id="47602"/>
    <lineage>
        <taxon>Eukaryota</taxon>
        <taxon>Viridiplantae</taxon>
        <taxon>Streptophyta</taxon>
        <taxon>Embryophyta</taxon>
        <taxon>Tracheophyta</taxon>
        <taxon>Spermatophyta</taxon>
        <taxon>Magnoliopsida</taxon>
        <taxon>eudicotyledons</taxon>
        <taxon>Gunneridae</taxon>
        <taxon>Pentapetalae</taxon>
        <taxon>rosids</taxon>
        <taxon>malvids</taxon>
        <taxon>Malvales</taxon>
        <taxon>Malvaceae</taxon>
        <taxon>Malvoideae</taxon>
        <taxon>Gossypium</taxon>
    </lineage>
</organism>
<evidence type="ECO:0008006" key="4">
    <source>
        <dbReference type="Google" id="ProtNLM"/>
    </source>
</evidence>
<evidence type="ECO:0000313" key="3">
    <source>
        <dbReference type="Proteomes" id="UP000828251"/>
    </source>
</evidence>
<dbReference type="AlphaFoldDB" id="A0A9D4AF97"/>
<evidence type="ECO:0000313" key="2">
    <source>
        <dbReference type="EMBL" id="KAH1114074.1"/>
    </source>
</evidence>
<dbReference type="EMBL" id="JAIQCV010000003">
    <property type="protein sequence ID" value="KAH1114074.1"/>
    <property type="molecule type" value="Genomic_DNA"/>
</dbReference>
<proteinExistence type="predicted"/>